<dbReference type="PROSITE" id="PS50923">
    <property type="entry name" value="SUSHI"/>
    <property type="match status" value="2"/>
</dbReference>
<feature type="domain" description="Sushi" evidence="6">
    <location>
        <begin position="294"/>
        <end position="356"/>
    </location>
</feature>
<dbReference type="PANTHER" id="PTHR45785">
    <property type="entry name" value="COMPLEMENT FACTOR H-RELATED"/>
    <property type="match status" value="1"/>
</dbReference>
<evidence type="ECO:0000313" key="8">
    <source>
        <dbReference type="Proteomes" id="UP000694700"/>
    </source>
</evidence>
<dbReference type="AlphaFoldDB" id="A0A8C1WB96"/>
<reference evidence="7" key="1">
    <citation type="submission" date="2025-08" db="UniProtKB">
        <authorList>
            <consortium name="Ensembl"/>
        </authorList>
    </citation>
    <scope>IDENTIFICATION</scope>
</reference>
<dbReference type="PANTHER" id="PTHR45785:SF2">
    <property type="entry name" value="COMPLEMENT FACTOR H-RELATED"/>
    <property type="match status" value="1"/>
</dbReference>
<feature type="disulfide bond" evidence="5">
    <location>
        <begin position="296"/>
        <end position="339"/>
    </location>
</feature>
<evidence type="ECO:0000256" key="2">
    <source>
        <dbReference type="ARBA" id="ARBA00022659"/>
    </source>
</evidence>
<dbReference type="Pfam" id="PF00084">
    <property type="entry name" value="Sushi"/>
    <property type="match status" value="1"/>
</dbReference>
<keyword evidence="3" id="KW-0732">Signal</keyword>
<evidence type="ECO:0000256" key="1">
    <source>
        <dbReference type="ARBA" id="ARBA00004328"/>
    </source>
</evidence>
<dbReference type="SMART" id="SM00032">
    <property type="entry name" value="CCP"/>
    <property type="match status" value="3"/>
</dbReference>
<keyword evidence="4 5" id="KW-1015">Disulfide bond</keyword>
<dbReference type="Proteomes" id="UP000694700">
    <property type="component" value="Unplaced"/>
</dbReference>
<dbReference type="InterPro" id="IPR051503">
    <property type="entry name" value="ComplSys_Reg/VirEntry_Med"/>
</dbReference>
<dbReference type="InterPro" id="IPR000436">
    <property type="entry name" value="Sushi_SCR_CCP_dom"/>
</dbReference>
<sequence>LGEDIIYENTEPVANISYTDGETVKVNCMQAHIFLYKMTSRINRRHCRIKGKPNLNQFIYFTEVRCPVIHTDEDVTASGKTYGDVIHFECVSSDKKLDGSSVIYCKENGVWSGPVPQCIVTCQLEVTEPEVIRTIPWGQTVFKAGETRNTSGFTAEFFTCYQKHVNLVSERRCEAPLNQHVYLPKYYFSGDLNLGVKRSYSCEFGHHKTEPVQITSVSQGQWTGIRQCTGVLQLDFILLHRWNNTVPVCEGMVCLLISLIPYTDCDFSIGIRSLQIKLCNMNLIILDTVICLDKICPPPPYVENGDYIIRDRDGKVITEIYYICQTNYVLNERKKYYKCDHSFPNDFLESLPSCKPCAITLEILEAHNIKPI</sequence>
<evidence type="ECO:0000259" key="6">
    <source>
        <dbReference type="PROSITE" id="PS50923"/>
    </source>
</evidence>
<dbReference type="Ensembl" id="ENSCCRT00015065782.1">
    <property type="protein sequence ID" value="ENSCCRP00015063686.1"/>
    <property type="gene ID" value="ENSCCRG00015025989.1"/>
</dbReference>
<name>A0A8C1WB96_CYPCA</name>
<dbReference type="InterPro" id="IPR035976">
    <property type="entry name" value="Sushi/SCR/CCP_sf"/>
</dbReference>
<accession>A0A8C1WB96</accession>
<dbReference type="CDD" id="cd00033">
    <property type="entry name" value="CCP"/>
    <property type="match status" value="1"/>
</dbReference>
<evidence type="ECO:0000256" key="4">
    <source>
        <dbReference type="ARBA" id="ARBA00023157"/>
    </source>
</evidence>
<comment type="caution">
    <text evidence="5">Lacks conserved residue(s) required for the propagation of feature annotation.</text>
</comment>
<evidence type="ECO:0000256" key="3">
    <source>
        <dbReference type="ARBA" id="ARBA00022729"/>
    </source>
</evidence>
<dbReference type="Gene3D" id="2.10.70.10">
    <property type="entry name" value="Complement Module, domain 1"/>
    <property type="match status" value="2"/>
</dbReference>
<keyword evidence="2 5" id="KW-0768">Sushi</keyword>
<feature type="domain" description="Sushi" evidence="6">
    <location>
        <begin position="64"/>
        <end position="120"/>
    </location>
</feature>
<comment type="subcellular location">
    <subcellularLocation>
        <location evidence="1">Virion</location>
    </subcellularLocation>
</comment>
<organism evidence="7 8">
    <name type="scientific">Cyprinus carpio</name>
    <name type="common">Common carp</name>
    <dbReference type="NCBI Taxonomy" id="7962"/>
    <lineage>
        <taxon>Eukaryota</taxon>
        <taxon>Metazoa</taxon>
        <taxon>Chordata</taxon>
        <taxon>Craniata</taxon>
        <taxon>Vertebrata</taxon>
        <taxon>Euteleostomi</taxon>
        <taxon>Actinopterygii</taxon>
        <taxon>Neopterygii</taxon>
        <taxon>Teleostei</taxon>
        <taxon>Ostariophysi</taxon>
        <taxon>Cypriniformes</taxon>
        <taxon>Cyprinidae</taxon>
        <taxon>Cyprininae</taxon>
        <taxon>Cyprinus</taxon>
    </lineage>
</organism>
<evidence type="ECO:0000313" key="7">
    <source>
        <dbReference type="Ensembl" id="ENSCCRP00015063686.1"/>
    </source>
</evidence>
<dbReference type="SUPFAM" id="SSF57535">
    <property type="entry name" value="Complement control module/SCR domain"/>
    <property type="match status" value="2"/>
</dbReference>
<protein>
    <recommendedName>
        <fullName evidence="6">Sushi domain-containing protein</fullName>
    </recommendedName>
</protein>
<proteinExistence type="predicted"/>
<evidence type="ECO:0000256" key="5">
    <source>
        <dbReference type="PROSITE-ProRule" id="PRU00302"/>
    </source>
</evidence>